<feature type="compositionally biased region" description="Pro residues" evidence="1">
    <location>
        <begin position="137"/>
        <end position="150"/>
    </location>
</feature>
<organism evidence="2 3">
    <name type="scientific">Panicum virgatum</name>
    <name type="common">Blackwell switchgrass</name>
    <dbReference type="NCBI Taxonomy" id="38727"/>
    <lineage>
        <taxon>Eukaryota</taxon>
        <taxon>Viridiplantae</taxon>
        <taxon>Streptophyta</taxon>
        <taxon>Embryophyta</taxon>
        <taxon>Tracheophyta</taxon>
        <taxon>Spermatophyta</taxon>
        <taxon>Magnoliopsida</taxon>
        <taxon>Liliopsida</taxon>
        <taxon>Poales</taxon>
        <taxon>Poaceae</taxon>
        <taxon>PACMAD clade</taxon>
        <taxon>Panicoideae</taxon>
        <taxon>Panicodae</taxon>
        <taxon>Paniceae</taxon>
        <taxon>Panicinae</taxon>
        <taxon>Panicum</taxon>
        <taxon>Panicum sect. Hiantes</taxon>
    </lineage>
</organism>
<feature type="region of interest" description="Disordered" evidence="1">
    <location>
        <begin position="90"/>
        <end position="158"/>
    </location>
</feature>
<dbReference type="PANTHER" id="PTHR33087">
    <property type="entry name" value="OS07G0539200 PROTEIN"/>
    <property type="match status" value="1"/>
</dbReference>
<proteinExistence type="predicted"/>
<feature type="region of interest" description="Disordered" evidence="1">
    <location>
        <begin position="376"/>
        <end position="465"/>
    </location>
</feature>
<feature type="compositionally biased region" description="Polar residues" evidence="1">
    <location>
        <begin position="437"/>
        <end position="457"/>
    </location>
</feature>
<evidence type="ECO:0000256" key="1">
    <source>
        <dbReference type="SAM" id="MobiDB-lite"/>
    </source>
</evidence>
<sequence length="559" mass="60887">MMVGSRFAGTGGAFGIRGPLLALSCPTSWVAVSTALPEIIPTTSNVFRRAIRRGSASEVVLSGVARGGHCPHGTLPLPARWVPFAAAAATSHGAGPSRRGRSPPSDATRSARSQSTGRAPSLPEVCAPSPHREEGPSSPPPSPPPSPKPFGDPSRRPRSELCVVPRSQEIDATEARPASCALVALVGGIRPAVSPLQVGMLLEEFFSVQHAEYTVYRFEPEDFLVEFTSAAVADRILHAHYPAKAPFQLIWKRWRRQAMASFASLRFRVLIEFRGIPAHARNITTATILLDTSCSDLVEAPPELVGDDRKKFFVCAWCIHPDLVPQEKMIFIQEPPEQYVETGLFLRPHEIIHSKHDGLWYRVHIRIVELQDWNLSSDSSDDGTPPDNFDNDEDEYPGFEQRCHSKPWPKRTRFDDGAGSSADPQLGPGWGPPFRSRGQTLGSSQRKGPWGSCSSSRAVHGGDGAMPMVRTVPVTAGSMSLKLPLRFGRCSPVRGVLEQHHATGAPRTCQAWPVSLHLHHAPCPRLLSPWSLNLLGGNVHKPAASDKREKTCVFCLASP</sequence>
<gene>
    <name evidence="2" type="ORF">PVAP13_6KG412100</name>
</gene>
<dbReference type="Proteomes" id="UP000823388">
    <property type="component" value="Chromosome 6K"/>
</dbReference>
<feature type="compositionally biased region" description="Polar residues" evidence="1">
    <location>
        <begin position="105"/>
        <end position="118"/>
    </location>
</feature>
<evidence type="ECO:0000313" key="3">
    <source>
        <dbReference type="Proteomes" id="UP000823388"/>
    </source>
</evidence>
<evidence type="ECO:0000313" key="2">
    <source>
        <dbReference type="EMBL" id="KAG2582472.1"/>
    </source>
</evidence>
<name>A0A8T0R9H6_PANVG</name>
<dbReference type="AlphaFoldDB" id="A0A8T0R9H6"/>
<comment type="caution">
    <text evidence="2">The sequence shown here is derived from an EMBL/GenBank/DDBJ whole genome shotgun (WGS) entry which is preliminary data.</text>
</comment>
<reference evidence="2" key="1">
    <citation type="submission" date="2020-05" db="EMBL/GenBank/DDBJ databases">
        <title>WGS assembly of Panicum virgatum.</title>
        <authorList>
            <person name="Lovell J.T."/>
            <person name="Jenkins J."/>
            <person name="Shu S."/>
            <person name="Juenger T.E."/>
            <person name="Schmutz J."/>
        </authorList>
    </citation>
    <scope>NUCLEOTIDE SEQUENCE</scope>
    <source>
        <strain evidence="2">AP13</strain>
    </source>
</reference>
<dbReference type="EMBL" id="CM029047">
    <property type="protein sequence ID" value="KAG2582472.1"/>
    <property type="molecule type" value="Genomic_DNA"/>
</dbReference>
<accession>A0A8T0R9H6</accession>
<protein>
    <submittedName>
        <fullName evidence="2">Uncharacterized protein</fullName>
    </submittedName>
</protein>
<dbReference type="InterPro" id="IPR053253">
    <property type="entry name" value="Sex_diff_modulator"/>
</dbReference>
<keyword evidence="3" id="KW-1185">Reference proteome</keyword>
<dbReference type="PANTHER" id="PTHR33087:SF38">
    <property type="entry name" value="OS10G0201600 PROTEIN"/>
    <property type="match status" value="1"/>
</dbReference>